<feature type="coiled-coil region" evidence="1">
    <location>
        <begin position="385"/>
        <end position="412"/>
    </location>
</feature>
<dbReference type="Pfam" id="PF13408">
    <property type="entry name" value="Zn_ribbon_recom"/>
    <property type="match status" value="1"/>
</dbReference>
<accession>A0A0W8ICY1</accession>
<dbReference type="InterPro" id="IPR025827">
    <property type="entry name" value="Zn_ribbon_recom_dom"/>
</dbReference>
<dbReference type="PROSITE" id="PS51737">
    <property type="entry name" value="RECOMBINASE_DNA_BIND"/>
    <property type="match status" value="1"/>
</dbReference>
<dbReference type="GO" id="GO:0003677">
    <property type="term" value="F:DNA binding"/>
    <property type="evidence" value="ECO:0007669"/>
    <property type="project" value="InterPro"/>
</dbReference>
<dbReference type="AlphaFoldDB" id="A0A0W8ICY1"/>
<evidence type="ECO:0008006" key="6">
    <source>
        <dbReference type="Google" id="ProtNLM"/>
    </source>
</evidence>
<dbReference type="Proteomes" id="UP000054023">
    <property type="component" value="Unassembled WGS sequence"/>
</dbReference>
<feature type="domain" description="Resolvase/invertase-type recombinase catalytic" evidence="2">
    <location>
        <begin position="13"/>
        <end position="160"/>
    </location>
</feature>
<evidence type="ECO:0000313" key="4">
    <source>
        <dbReference type="EMBL" id="KUG57804.1"/>
    </source>
</evidence>
<evidence type="ECO:0000259" key="2">
    <source>
        <dbReference type="PROSITE" id="PS51736"/>
    </source>
</evidence>
<comment type="caution">
    <text evidence="4">The sequence shown here is derived from an EMBL/GenBank/DDBJ whole genome shotgun (WGS) entry which is preliminary data.</text>
</comment>
<organism evidence="4 5">
    <name type="scientific">Nesterenkonia jeotgali</name>
    <dbReference type="NCBI Taxonomy" id="317018"/>
    <lineage>
        <taxon>Bacteria</taxon>
        <taxon>Bacillati</taxon>
        <taxon>Actinomycetota</taxon>
        <taxon>Actinomycetes</taxon>
        <taxon>Micrococcales</taxon>
        <taxon>Micrococcaceae</taxon>
        <taxon>Nesterenkonia</taxon>
    </lineage>
</organism>
<dbReference type="PROSITE" id="PS51736">
    <property type="entry name" value="RECOMBINASES_3"/>
    <property type="match status" value="1"/>
</dbReference>
<dbReference type="EMBL" id="LQBM01000004">
    <property type="protein sequence ID" value="KUG57804.1"/>
    <property type="molecule type" value="Genomic_DNA"/>
</dbReference>
<dbReference type="SMART" id="SM00857">
    <property type="entry name" value="Resolvase"/>
    <property type="match status" value="1"/>
</dbReference>
<dbReference type="InterPro" id="IPR036162">
    <property type="entry name" value="Resolvase-like_N_sf"/>
</dbReference>
<dbReference type="CDD" id="cd00338">
    <property type="entry name" value="Ser_Recombinase"/>
    <property type="match status" value="1"/>
</dbReference>
<keyword evidence="5" id="KW-1185">Reference proteome</keyword>
<dbReference type="OrthoDB" id="4500247at2"/>
<dbReference type="Pfam" id="PF00239">
    <property type="entry name" value="Resolvase"/>
    <property type="match status" value="1"/>
</dbReference>
<dbReference type="InterPro" id="IPR038109">
    <property type="entry name" value="DNA_bind_recomb_sf"/>
</dbReference>
<dbReference type="InterPro" id="IPR006119">
    <property type="entry name" value="Resolv_N"/>
</dbReference>
<dbReference type="Pfam" id="PF07508">
    <property type="entry name" value="Recombinase"/>
    <property type="match status" value="1"/>
</dbReference>
<proteinExistence type="predicted"/>
<dbReference type="InterPro" id="IPR050639">
    <property type="entry name" value="SSR_resolvase"/>
</dbReference>
<dbReference type="STRING" id="317018.AVL63_04580"/>
<keyword evidence="1" id="KW-0175">Coiled coil</keyword>
<sequence>MNPSPPPGAARPRAVLYLRQSVAREESISLEVQETSGRTYCTQQGYDVVAVESDPGISGRTWNRPAVQRVMTMIETGAADVVILWKWSRLSRSRLDWAVAVDKVESAGGRIESATESVDVSTSTGRLARGMLAEFAAFESERIGDTWKQAHERRVKQGRPANGKPRFGYIYDPDTQDFHPDPKTGPILTELYQRYISGEPMTGLARWLNLQGTHSVMGNPWTPVTVRQMMDRGFATGTFVRHGERLEGVHEALISWETWEEYQARRKVRRATKWEGSKKLLSGLVRCYCGARMHSGSTSRYSCAGYLEQQTRPHPGRLSVQRDTVEDAVMEWLREVAAEIDAAAPKQPARPAAGPRPDVLQRKLMKLQNRLDTLTVRYLDGEVDRETYERIKTTTKAESAELEDQLRELRVHGRNPVGDLIPDLLRDWDGLSVGVRRDMLSRLIHPVIVGDGYGRSGTILVRGLWEDRPTPADLP</sequence>
<dbReference type="SUPFAM" id="SSF53041">
    <property type="entry name" value="Resolvase-like"/>
    <property type="match status" value="1"/>
</dbReference>
<dbReference type="RefSeq" id="WP_058889038.1">
    <property type="nucleotide sequence ID" value="NZ_LQBM01000004.1"/>
</dbReference>
<dbReference type="PANTHER" id="PTHR30461">
    <property type="entry name" value="DNA-INVERTASE FROM LAMBDOID PROPHAGE"/>
    <property type="match status" value="1"/>
</dbReference>
<gene>
    <name evidence="4" type="ORF">AVL63_04580</name>
</gene>
<dbReference type="Gene3D" id="3.90.1750.20">
    <property type="entry name" value="Putative Large Serine Recombinase, Chain B, Domain 2"/>
    <property type="match status" value="1"/>
</dbReference>
<feature type="domain" description="Recombinase" evidence="3">
    <location>
        <begin position="166"/>
        <end position="272"/>
    </location>
</feature>
<name>A0A0W8ICY1_9MICC</name>
<dbReference type="InterPro" id="IPR011109">
    <property type="entry name" value="DNA_bind_recombinase_dom"/>
</dbReference>
<dbReference type="PANTHER" id="PTHR30461:SF23">
    <property type="entry name" value="DNA RECOMBINASE-RELATED"/>
    <property type="match status" value="1"/>
</dbReference>
<protein>
    <recommendedName>
        <fullName evidence="6">Recombinase domain-containing protein</fullName>
    </recommendedName>
</protein>
<reference evidence="5" key="1">
    <citation type="submission" date="2015-12" db="EMBL/GenBank/DDBJ databases">
        <authorList>
            <person name="Nair G.R."/>
            <person name="Kaur G."/>
            <person name="Mayilraj S."/>
        </authorList>
    </citation>
    <scope>NUCLEOTIDE SEQUENCE [LARGE SCALE GENOMIC DNA]</scope>
    <source>
        <strain evidence="5">CD08_7</strain>
    </source>
</reference>
<evidence type="ECO:0000256" key="1">
    <source>
        <dbReference type="SAM" id="Coils"/>
    </source>
</evidence>
<dbReference type="Gene3D" id="3.40.50.1390">
    <property type="entry name" value="Resolvase, N-terminal catalytic domain"/>
    <property type="match status" value="1"/>
</dbReference>
<dbReference type="GO" id="GO:0000150">
    <property type="term" value="F:DNA strand exchange activity"/>
    <property type="evidence" value="ECO:0007669"/>
    <property type="project" value="InterPro"/>
</dbReference>
<evidence type="ECO:0000313" key="5">
    <source>
        <dbReference type="Proteomes" id="UP000054023"/>
    </source>
</evidence>
<evidence type="ECO:0000259" key="3">
    <source>
        <dbReference type="PROSITE" id="PS51737"/>
    </source>
</evidence>